<accession>A0A376BME1</accession>
<sequence length="63" mass="6904">MINQDNIPTGEVRTFGAFGVPYLVGKAEQELPNGDILVGIELLESGEHEQYPLSHLLQDPKAN</sequence>
<reference evidence="1 2" key="1">
    <citation type="submission" date="2018-06" db="EMBL/GenBank/DDBJ databases">
        <authorList>
            <consortium name="Pathogen Informatics"/>
            <person name="Doyle S."/>
        </authorList>
    </citation>
    <scope>NUCLEOTIDE SEQUENCE [LARGE SCALE GENOMIC DNA]</scope>
    <source>
        <strain evidence="1 2">NCTC10283</strain>
    </source>
</reference>
<dbReference type="Proteomes" id="UP000254209">
    <property type="component" value="Unassembled WGS sequence"/>
</dbReference>
<evidence type="ECO:0000313" key="2">
    <source>
        <dbReference type="Proteomes" id="UP000254209"/>
    </source>
</evidence>
<dbReference type="Pfam" id="PF17375">
    <property type="entry name" value="DUF5397"/>
    <property type="match status" value="1"/>
</dbReference>
<protein>
    <submittedName>
        <fullName evidence="1">Uncharacterized protein</fullName>
    </submittedName>
</protein>
<proteinExistence type="predicted"/>
<gene>
    <name evidence="1" type="ORF">NCTC10283_00932</name>
</gene>
<dbReference type="RefSeq" id="WP_034293095.1">
    <property type="nucleotide sequence ID" value="NZ_CP091519.2"/>
</dbReference>
<dbReference type="AlphaFoldDB" id="A0A376BME1"/>
<evidence type="ECO:0000313" key="1">
    <source>
        <dbReference type="EMBL" id="SSY70818.1"/>
    </source>
</evidence>
<dbReference type="STRING" id="1120980.GCA_000745955_01435"/>
<name>A0A376BME1_9NEIS</name>
<dbReference type="OrthoDB" id="1551064at2"/>
<keyword evidence="2" id="KW-1185">Reference proteome</keyword>
<organism evidence="1 2">
    <name type="scientific">Alysiella crassa</name>
    <dbReference type="NCBI Taxonomy" id="153491"/>
    <lineage>
        <taxon>Bacteria</taxon>
        <taxon>Pseudomonadati</taxon>
        <taxon>Pseudomonadota</taxon>
        <taxon>Betaproteobacteria</taxon>
        <taxon>Neisseriales</taxon>
        <taxon>Neisseriaceae</taxon>
        <taxon>Alysiella</taxon>
    </lineage>
</organism>
<dbReference type="EMBL" id="UFSO01000002">
    <property type="protein sequence ID" value="SSY70818.1"/>
    <property type="molecule type" value="Genomic_DNA"/>
</dbReference>
<dbReference type="InterPro" id="IPR035335">
    <property type="entry name" value="DUF5397"/>
</dbReference>